<sequence>MGLVFETERLEVHEAEVGDIPKIMELEEHPDNKNFIWQGSYDEHLEEIKSDSALLFMFKAKCDSRVIGYGLMRLNEKSEVFELRRIAISEKGMGFGKEVMLGIMKYCFEDLHMNRFWLDVYPDNIIGIKLYTRLGLVYEGTLRQSYKSERGYLNQMIYSLLKDEYYKKYR</sequence>
<dbReference type="Pfam" id="PF00583">
    <property type="entry name" value="Acetyltransf_1"/>
    <property type="match status" value="1"/>
</dbReference>
<dbReference type="InterPro" id="IPR016181">
    <property type="entry name" value="Acyl_CoA_acyltransferase"/>
</dbReference>
<dbReference type="GO" id="GO:0016747">
    <property type="term" value="F:acyltransferase activity, transferring groups other than amino-acyl groups"/>
    <property type="evidence" value="ECO:0007669"/>
    <property type="project" value="InterPro"/>
</dbReference>
<dbReference type="SUPFAM" id="SSF55729">
    <property type="entry name" value="Acyl-CoA N-acyltransferases (Nat)"/>
    <property type="match status" value="1"/>
</dbReference>
<accession>A0A267MHN2</accession>
<dbReference type="OrthoDB" id="9795206at2"/>
<name>A0A267MHN2_9FIRM</name>
<dbReference type="RefSeq" id="WP_095134102.1">
    <property type="nucleotide sequence ID" value="NZ_NIBG01000010.1"/>
</dbReference>
<dbReference type="PANTHER" id="PTHR43415:SF3">
    <property type="entry name" value="GNAT-FAMILY ACETYLTRANSFERASE"/>
    <property type="match status" value="1"/>
</dbReference>
<evidence type="ECO:0000313" key="3">
    <source>
        <dbReference type="Proteomes" id="UP000216024"/>
    </source>
</evidence>
<evidence type="ECO:0000259" key="1">
    <source>
        <dbReference type="PROSITE" id="PS51186"/>
    </source>
</evidence>
<proteinExistence type="predicted"/>
<keyword evidence="3" id="KW-1185">Reference proteome</keyword>
<dbReference type="PANTHER" id="PTHR43415">
    <property type="entry name" value="SPERMIDINE N(1)-ACETYLTRANSFERASE"/>
    <property type="match status" value="1"/>
</dbReference>
<dbReference type="EMBL" id="NIBG01000010">
    <property type="protein sequence ID" value="PAB59036.1"/>
    <property type="molecule type" value="Genomic_DNA"/>
</dbReference>
<dbReference type="AlphaFoldDB" id="A0A267MHN2"/>
<dbReference type="PROSITE" id="PS51186">
    <property type="entry name" value="GNAT"/>
    <property type="match status" value="1"/>
</dbReference>
<organism evidence="2 3">
    <name type="scientific">Anaeromicrobium sediminis</name>
    <dbReference type="NCBI Taxonomy" id="1478221"/>
    <lineage>
        <taxon>Bacteria</taxon>
        <taxon>Bacillati</taxon>
        <taxon>Bacillota</taxon>
        <taxon>Clostridia</taxon>
        <taxon>Peptostreptococcales</taxon>
        <taxon>Thermotaleaceae</taxon>
        <taxon>Anaeromicrobium</taxon>
    </lineage>
</organism>
<comment type="caution">
    <text evidence="2">The sequence shown here is derived from an EMBL/GenBank/DDBJ whole genome shotgun (WGS) entry which is preliminary data.</text>
</comment>
<evidence type="ECO:0000313" key="2">
    <source>
        <dbReference type="EMBL" id="PAB59036.1"/>
    </source>
</evidence>
<protein>
    <recommendedName>
        <fullName evidence="1">N-acetyltransferase domain-containing protein</fullName>
    </recommendedName>
</protein>
<reference evidence="2 3" key="1">
    <citation type="submission" date="2017-06" db="EMBL/GenBank/DDBJ databases">
        <title>Draft genome sequence of anaerobic fermentative bacterium Anaeromicrobium sediminis DY2726D isolated from West Pacific Ocean sediments.</title>
        <authorList>
            <person name="Zeng X."/>
        </authorList>
    </citation>
    <scope>NUCLEOTIDE SEQUENCE [LARGE SCALE GENOMIC DNA]</scope>
    <source>
        <strain evidence="2 3">DY2726D</strain>
    </source>
</reference>
<gene>
    <name evidence="2" type="ORF">CCE28_12700</name>
</gene>
<dbReference type="InterPro" id="IPR000182">
    <property type="entry name" value="GNAT_dom"/>
</dbReference>
<dbReference type="Proteomes" id="UP000216024">
    <property type="component" value="Unassembled WGS sequence"/>
</dbReference>
<dbReference type="Gene3D" id="3.40.630.30">
    <property type="match status" value="1"/>
</dbReference>
<feature type="domain" description="N-acetyltransferase" evidence="1">
    <location>
        <begin position="10"/>
        <end position="158"/>
    </location>
</feature>